<sequence>MLQCTTSMAFLRVIGVPFLSPYAHFVQEDEKPRSATAVFNVGTPPAVADVACDSVGRERRRLGIRKGVVVYVGEKEKSDNN</sequence>
<evidence type="ECO:0000313" key="2">
    <source>
        <dbReference type="Proteomes" id="UP001055811"/>
    </source>
</evidence>
<dbReference type="EMBL" id="CM042017">
    <property type="protein sequence ID" value="KAI3689515.1"/>
    <property type="molecule type" value="Genomic_DNA"/>
</dbReference>
<gene>
    <name evidence="1" type="ORF">L2E82_47475</name>
</gene>
<organism evidence="1 2">
    <name type="scientific">Cichorium intybus</name>
    <name type="common">Chicory</name>
    <dbReference type="NCBI Taxonomy" id="13427"/>
    <lineage>
        <taxon>Eukaryota</taxon>
        <taxon>Viridiplantae</taxon>
        <taxon>Streptophyta</taxon>
        <taxon>Embryophyta</taxon>
        <taxon>Tracheophyta</taxon>
        <taxon>Spermatophyta</taxon>
        <taxon>Magnoliopsida</taxon>
        <taxon>eudicotyledons</taxon>
        <taxon>Gunneridae</taxon>
        <taxon>Pentapetalae</taxon>
        <taxon>asterids</taxon>
        <taxon>campanulids</taxon>
        <taxon>Asterales</taxon>
        <taxon>Asteraceae</taxon>
        <taxon>Cichorioideae</taxon>
        <taxon>Cichorieae</taxon>
        <taxon>Cichoriinae</taxon>
        <taxon>Cichorium</taxon>
    </lineage>
</organism>
<dbReference type="Proteomes" id="UP001055811">
    <property type="component" value="Linkage Group LG09"/>
</dbReference>
<reference evidence="1 2" key="2">
    <citation type="journal article" date="2022" name="Mol. Ecol. Resour.">
        <title>The genomes of chicory, endive, great burdock and yacon provide insights into Asteraceae paleo-polyploidization history and plant inulin production.</title>
        <authorList>
            <person name="Fan W."/>
            <person name="Wang S."/>
            <person name="Wang H."/>
            <person name="Wang A."/>
            <person name="Jiang F."/>
            <person name="Liu H."/>
            <person name="Zhao H."/>
            <person name="Xu D."/>
            <person name="Zhang Y."/>
        </authorList>
    </citation>
    <scope>NUCLEOTIDE SEQUENCE [LARGE SCALE GENOMIC DNA]</scope>
    <source>
        <strain evidence="2">cv. Punajuju</strain>
        <tissue evidence="1">Leaves</tissue>
    </source>
</reference>
<proteinExistence type="predicted"/>
<evidence type="ECO:0000313" key="1">
    <source>
        <dbReference type="EMBL" id="KAI3689515.1"/>
    </source>
</evidence>
<name>A0ACB8YZR4_CICIN</name>
<comment type="caution">
    <text evidence="1">The sequence shown here is derived from an EMBL/GenBank/DDBJ whole genome shotgun (WGS) entry which is preliminary data.</text>
</comment>
<keyword evidence="2" id="KW-1185">Reference proteome</keyword>
<reference evidence="2" key="1">
    <citation type="journal article" date="2022" name="Mol. Ecol. Resour.">
        <title>The genomes of chicory, endive, great burdock and yacon provide insights into Asteraceae palaeo-polyploidization history and plant inulin production.</title>
        <authorList>
            <person name="Fan W."/>
            <person name="Wang S."/>
            <person name="Wang H."/>
            <person name="Wang A."/>
            <person name="Jiang F."/>
            <person name="Liu H."/>
            <person name="Zhao H."/>
            <person name="Xu D."/>
            <person name="Zhang Y."/>
        </authorList>
    </citation>
    <scope>NUCLEOTIDE SEQUENCE [LARGE SCALE GENOMIC DNA]</scope>
    <source>
        <strain evidence="2">cv. Punajuju</strain>
    </source>
</reference>
<protein>
    <submittedName>
        <fullName evidence="1">Uncharacterized protein</fullName>
    </submittedName>
</protein>
<accession>A0ACB8YZR4</accession>